<dbReference type="InterPro" id="IPR029068">
    <property type="entry name" value="Glyas_Bleomycin-R_OHBP_Dase"/>
</dbReference>
<comment type="caution">
    <text evidence="2">The sequence shown here is derived from an EMBL/GenBank/DDBJ whole genome shotgun (WGS) entry which is preliminary data.</text>
</comment>
<dbReference type="PANTHER" id="PTHR33993:SF2">
    <property type="entry name" value="VOC DOMAIN-CONTAINING PROTEIN"/>
    <property type="match status" value="1"/>
</dbReference>
<accession>A0A919KAG9</accession>
<name>A0A919KAG9_9ACTN</name>
<dbReference type="PROSITE" id="PS51819">
    <property type="entry name" value="VOC"/>
    <property type="match status" value="1"/>
</dbReference>
<dbReference type="InterPro" id="IPR037523">
    <property type="entry name" value="VOC_core"/>
</dbReference>
<organism evidence="2 3">
    <name type="scientific">Paractinoplanes rishiriensis</name>
    <dbReference type="NCBI Taxonomy" id="1050105"/>
    <lineage>
        <taxon>Bacteria</taxon>
        <taxon>Bacillati</taxon>
        <taxon>Actinomycetota</taxon>
        <taxon>Actinomycetes</taxon>
        <taxon>Micromonosporales</taxon>
        <taxon>Micromonosporaceae</taxon>
        <taxon>Paractinoplanes</taxon>
    </lineage>
</organism>
<proteinExistence type="predicted"/>
<dbReference type="Pfam" id="PF18029">
    <property type="entry name" value="Glyoxalase_6"/>
    <property type="match status" value="1"/>
</dbReference>
<evidence type="ECO:0000313" key="2">
    <source>
        <dbReference type="EMBL" id="GIF01743.1"/>
    </source>
</evidence>
<gene>
    <name evidence="2" type="ORF">Ari01nite_92070</name>
</gene>
<dbReference type="Gene3D" id="3.10.180.10">
    <property type="entry name" value="2,3-Dihydroxybiphenyl 1,2-Dioxygenase, domain 1"/>
    <property type="match status" value="1"/>
</dbReference>
<dbReference type="InterPro" id="IPR052164">
    <property type="entry name" value="Anthracycline_SecMetBiosynth"/>
</dbReference>
<evidence type="ECO:0000259" key="1">
    <source>
        <dbReference type="PROSITE" id="PS51819"/>
    </source>
</evidence>
<evidence type="ECO:0000313" key="3">
    <source>
        <dbReference type="Proteomes" id="UP000636960"/>
    </source>
</evidence>
<keyword evidence="3" id="KW-1185">Reference proteome</keyword>
<feature type="domain" description="VOC" evidence="1">
    <location>
        <begin position="15"/>
        <end position="125"/>
    </location>
</feature>
<dbReference type="Proteomes" id="UP000636960">
    <property type="component" value="Unassembled WGS sequence"/>
</dbReference>
<dbReference type="SUPFAM" id="SSF54593">
    <property type="entry name" value="Glyoxalase/Bleomycin resistance protein/Dihydroxybiphenyl dioxygenase"/>
    <property type="match status" value="1"/>
</dbReference>
<dbReference type="AlphaFoldDB" id="A0A919KAG9"/>
<dbReference type="EMBL" id="BOMV01000111">
    <property type="protein sequence ID" value="GIF01743.1"/>
    <property type="molecule type" value="Genomic_DNA"/>
</dbReference>
<dbReference type="InterPro" id="IPR041581">
    <property type="entry name" value="Glyoxalase_6"/>
</dbReference>
<reference evidence="2" key="1">
    <citation type="submission" date="2021-01" db="EMBL/GenBank/DDBJ databases">
        <title>Whole genome shotgun sequence of Actinoplanes rishiriensis NBRC 108556.</title>
        <authorList>
            <person name="Komaki H."/>
            <person name="Tamura T."/>
        </authorList>
    </citation>
    <scope>NUCLEOTIDE SEQUENCE</scope>
    <source>
        <strain evidence="2">NBRC 108556</strain>
    </source>
</reference>
<protein>
    <submittedName>
        <fullName evidence="2">Glyoxalase</fullName>
    </submittedName>
</protein>
<sequence length="132" mass="14503">MFTPTAERMDEMAHPVVHWEIGGHNLEVLEDFYAKAFGWAIREGGSGYRLADPADGGLGGGLMRAGKQMPPYVTVYVQVDDLQAELKAISDLGGTPLVPPTQIDERMSFALFRDPEGNIMGLLRTDEDIRPV</sequence>
<dbReference type="CDD" id="cd07247">
    <property type="entry name" value="SgaA_N_like"/>
    <property type="match status" value="1"/>
</dbReference>
<dbReference type="PANTHER" id="PTHR33993">
    <property type="entry name" value="GLYOXALASE-RELATED"/>
    <property type="match status" value="1"/>
</dbReference>